<reference evidence="2 3" key="1">
    <citation type="submission" date="2019-03" db="EMBL/GenBank/DDBJ databases">
        <authorList>
            <person name="Gaulin E."/>
            <person name="Dumas B."/>
        </authorList>
    </citation>
    <scope>NUCLEOTIDE SEQUENCE [LARGE SCALE GENOMIC DNA]</scope>
    <source>
        <strain evidence="2">CBS 568.67</strain>
    </source>
</reference>
<dbReference type="Proteomes" id="UP000332933">
    <property type="component" value="Unassembled WGS sequence"/>
</dbReference>
<organism evidence="2 3">
    <name type="scientific">Aphanomyces stellatus</name>
    <dbReference type="NCBI Taxonomy" id="120398"/>
    <lineage>
        <taxon>Eukaryota</taxon>
        <taxon>Sar</taxon>
        <taxon>Stramenopiles</taxon>
        <taxon>Oomycota</taxon>
        <taxon>Saprolegniomycetes</taxon>
        <taxon>Saprolegniales</taxon>
        <taxon>Verrucalvaceae</taxon>
        <taxon>Aphanomyces</taxon>
    </lineage>
</organism>
<evidence type="ECO:0000313" key="1">
    <source>
        <dbReference type="EMBL" id="KAF0685684.1"/>
    </source>
</evidence>
<evidence type="ECO:0000313" key="2">
    <source>
        <dbReference type="EMBL" id="VFT99129.1"/>
    </source>
</evidence>
<dbReference type="EMBL" id="CAADRA010007086">
    <property type="protein sequence ID" value="VFT99129.1"/>
    <property type="molecule type" value="Genomic_DNA"/>
</dbReference>
<sequence length="125" mass="14449">MLSRLRKWFRCCCFRRRTNQRDTKCQLCLKPTHRPVGCTTCQAPCCRACTVQDHQGGAYCRWCAKAKHVQDDDPLDDNKFDTPLLDYSDVPVLEIKTAKMFLTSRQVQAVKRMASRVRNLSGPPR</sequence>
<dbReference type="AlphaFoldDB" id="A0A485LQ27"/>
<evidence type="ECO:0000313" key="3">
    <source>
        <dbReference type="Proteomes" id="UP000332933"/>
    </source>
</evidence>
<keyword evidence="3" id="KW-1185">Reference proteome</keyword>
<reference evidence="1" key="2">
    <citation type="submission" date="2019-06" db="EMBL/GenBank/DDBJ databases">
        <title>Genomics analysis of Aphanomyces spp. identifies a new class of oomycete effector associated with host adaptation.</title>
        <authorList>
            <person name="Gaulin E."/>
        </authorList>
    </citation>
    <scope>NUCLEOTIDE SEQUENCE</scope>
    <source>
        <strain evidence="1">CBS 578.67</strain>
    </source>
</reference>
<name>A0A485LQ27_9STRA</name>
<gene>
    <name evidence="2" type="primary">Aste57867_22469</name>
    <name evidence="1" type="ORF">As57867_022399</name>
    <name evidence="2" type="ORF">ASTE57867_22469</name>
</gene>
<accession>A0A485LQ27</accession>
<dbReference type="EMBL" id="VJMH01007060">
    <property type="protein sequence ID" value="KAF0685684.1"/>
    <property type="molecule type" value="Genomic_DNA"/>
</dbReference>
<proteinExistence type="predicted"/>
<dbReference type="OrthoDB" id="10516210at2759"/>
<protein>
    <submittedName>
        <fullName evidence="2">Aste57867_22469 protein</fullName>
    </submittedName>
</protein>